<protein>
    <submittedName>
        <fullName evidence="1">Uncharacterized protein</fullName>
    </submittedName>
</protein>
<proteinExistence type="predicted"/>
<evidence type="ECO:0000313" key="2">
    <source>
        <dbReference type="Proteomes" id="UP001235939"/>
    </source>
</evidence>
<organism evidence="1 2">
    <name type="scientific">Cordylochernes scorpioides</name>
    <dbReference type="NCBI Taxonomy" id="51811"/>
    <lineage>
        <taxon>Eukaryota</taxon>
        <taxon>Metazoa</taxon>
        <taxon>Ecdysozoa</taxon>
        <taxon>Arthropoda</taxon>
        <taxon>Chelicerata</taxon>
        <taxon>Arachnida</taxon>
        <taxon>Pseudoscorpiones</taxon>
        <taxon>Cheliferoidea</taxon>
        <taxon>Chernetidae</taxon>
        <taxon>Cordylochernes</taxon>
    </lineage>
</organism>
<dbReference type="EMBL" id="CP092880">
    <property type="protein sequence ID" value="UYV80215.1"/>
    <property type="molecule type" value="Genomic_DNA"/>
</dbReference>
<dbReference type="Proteomes" id="UP001235939">
    <property type="component" value="Chromosome 18"/>
</dbReference>
<evidence type="ECO:0000313" key="1">
    <source>
        <dbReference type="EMBL" id="UYV80215.1"/>
    </source>
</evidence>
<reference evidence="1 2" key="1">
    <citation type="submission" date="2022-01" db="EMBL/GenBank/DDBJ databases">
        <title>A chromosomal length assembly of Cordylochernes scorpioides.</title>
        <authorList>
            <person name="Zeh D."/>
            <person name="Zeh J."/>
        </authorList>
    </citation>
    <scope>NUCLEOTIDE SEQUENCE [LARGE SCALE GENOMIC DNA]</scope>
    <source>
        <strain evidence="1">IN4F17</strain>
        <tissue evidence="1">Whole Body</tissue>
    </source>
</reference>
<name>A0ABY6LGA0_9ARAC</name>
<accession>A0ABY6LGA0</accession>
<sequence>MLKIQEESRNTFNKKAFVYKEGDLVVIQKTQFSTKSKLYPKYIDPYKGPNRTSCSADKPWIIQDPSELSKVGEVQDI</sequence>
<keyword evidence="2" id="KW-1185">Reference proteome</keyword>
<gene>
    <name evidence="1" type="ORF">LAZ67_18002057</name>
</gene>